<protein>
    <recommendedName>
        <fullName evidence="3">SnoaL-like domain-containing protein</fullName>
    </recommendedName>
</protein>
<dbReference type="SUPFAM" id="SSF54427">
    <property type="entry name" value="NTF2-like"/>
    <property type="match status" value="1"/>
</dbReference>
<dbReference type="AlphaFoldDB" id="G5JIA5"/>
<name>G5JIA5_9STAP</name>
<evidence type="ECO:0008006" key="3">
    <source>
        <dbReference type="Google" id="ProtNLM"/>
    </source>
</evidence>
<dbReference type="OrthoDB" id="1492465at2"/>
<comment type="caution">
    <text evidence="1">The sequence shown here is derived from an EMBL/GenBank/DDBJ whole genome shotgun (WGS) entry which is preliminary data.</text>
</comment>
<dbReference type="RefSeq" id="WP_002463715.1">
    <property type="nucleotide sequence ID" value="NZ_AEUN01000400.1"/>
</dbReference>
<dbReference type="InterPro" id="IPR032710">
    <property type="entry name" value="NTF2-like_dom_sf"/>
</dbReference>
<proteinExistence type="predicted"/>
<dbReference type="Proteomes" id="UP000005413">
    <property type="component" value="Unassembled WGS sequence"/>
</dbReference>
<evidence type="ECO:0000313" key="1">
    <source>
        <dbReference type="EMBL" id="EHJ08062.1"/>
    </source>
</evidence>
<dbReference type="PATRIC" id="fig|911238.3.peg.999"/>
<evidence type="ECO:0000313" key="2">
    <source>
        <dbReference type="Proteomes" id="UP000005413"/>
    </source>
</evidence>
<accession>G5JIA5</accession>
<reference evidence="1 2" key="1">
    <citation type="journal article" date="2012" name="BMC Genomics">
        <title>Comparative genomic analysis of the genus Staphylococcus including Staphylococcus aureus and its newly described sister species Staphylococcus simiae.</title>
        <authorList>
            <person name="Suzuki H."/>
            <person name="Lefebure T."/>
            <person name="Pavinski Bitar P."/>
            <person name="Stanhope M.J."/>
        </authorList>
    </citation>
    <scope>NUCLEOTIDE SEQUENCE [LARGE SCALE GENOMIC DNA]</scope>
    <source>
        <strain evidence="1 2">CCM 7213</strain>
    </source>
</reference>
<organism evidence="1 2">
    <name type="scientific">Staphylococcus simiae CCM 7213 = CCUG 51256</name>
    <dbReference type="NCBI Taxonomy" id="911238"/>
    <lineage>
        <taxon>Bacteria</taxon>
        <taxon>Bacillati</taxon>
        <taxon>Bacillota</taxon>
        <taxon>Bacilli</taxon>
        <taxon>Bacillales</taxon>
        <taxon>Staphylococcaceae</taxon>
        <taxon>Staphylococcus</taxon>
    </lineage>
</organism>
<dbReference type="EMBL" id="AEUN01000400">
    <property type="protein sequence ID" value="EHJ08062.1"/>
    <property type="molecule type" value="Genomic_DNA"/>
</dbReference>
<sequence length="204" mass="23797">MLFTRNQFHSTDDLMDKANIEEVIQFERFCRDHSLWDAMTTCFAKDSYINISWFKGNGEQFVQASKEMNRYAPHKIHSTHIWINGTKAVALMEASIQMRTTIKDTLMDLNSDAQLAYCLEKNSNDKWFITRLECIYEKDSLVPVTPSQIDIPDSEFQQYRSSYACLSYILNSIGYSVNHDLQGIDRPDEVNAYYNELNDWLTAQ</sequence>
<keyword evidence="2" id="KW-1185">Reference proteome</keyword>
<gene>
    <name evidence="1" type="ORF">SS7213T_05956</name>
</gene>